<feature type="transmembrane region" description="Helical" evidence="6">
    <location>
        <begin position="365"/>
        <end position="384"/>
    </location>
</feature>
<keyword evidence="3 6" id="KW-0812">Transmembrane</keyword>
<feature type="transmembrane region" description="Helical" evidence="6">
    <location>
        <begin position="111"/>
        <end position="134"/>
    </location>
</feature>
<feature type="transmembrane region" description="Helical" evidence="6">
    <location>
        <begin position="247"/>
        <end position="271"/>
    </location>
</feature>
<evidence type="ECO:0000256" key="6">
    <source>
        <dbReference type="SAM" id="Phobius"/>
    </source>
</evidence>
<feature type="transmembrane region" description="Helical" evidence="6">
    <location>
        <begin position="9"/>
        <end position="31"/>
    </location>
</feature>
<evidence type="ECO:0000256" key="4">
    <source>
        <dbReference type="ARBA" id="ARBA00022989"/>
    </source>
</evidence>
<accession>L0G2Z6</accession>
<dbReference type="PANTHER" id="PTHR30250:SF28">
    <property type="entry name" value="POLYSACCHARIDE BIOSYNTHESIS PROTEIN"/>
    <property type="match status" value="1"/>
</dbReference>
<evidence type="ECO:0000256" key="2">
    <source>
        <dbReference type="ARBA" id="ARBA00022475"/>
    </source>
</evidence>
<feature type="transmembrane region" description="Helical" evidence="6">
    <location>
        <begin position="43"/>
        <end position="66"/>
    </location>
</feature>
<dbReference type="GO" id="GO:0005886">
    <property type="term" value="C:plasma membrane"/>
    <property type="evidence" value="ECO:0007669"/>
    <property type="project" value="UniProtKB-SubCell"/>
</dbReference>
<dbReference type="AlphaFoldDB" id="L0G2Z6"/>
<keyword evidence="8" id="KW-1185">Reference proteome</keyword>
<dbReference type="OrthoDB" id="109075at2"/>
<dbReference type="EMBL" id="CP003346">
    <property type="protein sequence ID" value="AGA80579.1"/>
    <property type="molecule type" value="Genomic_DNA"/>
</dbReference>
<gene>
    <name evidence="7" type="ordered locus">Echvi_4395</name>
</gene>
<dbReference type="Proteomes" id="UP000010796">
    <property type="component" value="Chromosome"/>
</dbReference>
<dbReference type="RefSeq" id="WP_015268102.1">
    <property type="nucleotide sequence ID" value="NC_019904.1"/>
</dbReference>
<feature type="transmembrane region" description="Helical" evidence="6">
    <location>
        <begin position="291"/>
        <end position="311"/>
    </location>
</feature>
<protein>
    <submittedName>
        <fullName evidence="7">Membrane protein involved in the export of O-antigen and teichoic acid</fullName>
    </submittedName>
</protein>
<dbReference type="KEGG" id="evi:Echvi_4395"/>
<feature type="transmembrane region" description="Helical" evidence="6">
    <location>
        <begin position="390"/>
        <end position="413"/>
    </location>
</feature>
<proteinExistence type="predicted"/>
<keyword evidence="2" id="KW-1003">Cell membrane</keyword>
<dbReference type="InterPro" id="IPR050833">
    <property type="entry name" value="Poly_Biosynth_Transport"/>
</dbReference>
<feature type="transmembrane region" description="Helical" evidence="6">
    <location>
        <begin position="331"/>
        <end position="353"/>
    </location>
</feature>
<dbReference type="HOGENOM" id="CLU_037830_2_0_10"/>
<keyword evidence="4 6" id="KW-1133">Transmembrane helix</keyword>
<dbReference type="STRING" id="926556.Echvi_4395"/>
<dbReference type="PATRIC" id="fig|926556.3.peg.4643"/>
<feature type="transmembrane region" description="Helical" evidence="6">
    <location>
        <begin position="222"/>
        <end position="241"/>
    </location>
</feature>
<evidence type="ECO:0000313" key="7">
    <source>
        <dbReference type="EMBL" id="AGA80579.1"/>
    </source>
</evidence>
<keyword evidence="5 6" id="KW-0472">Membrane</keyword>
<feature type="transmembrane region" description="Helical" evidence="6">
    <location>
        <begin position="170"/>
        <end position="188"/>
    </location>
</feature>
<evidence type="ECO:0000256" key="3">
    <source>
        <dbReference type="ARBA" id="ARBA00022692"/>
    </source>
</evidence>
<dbReference type="eggNOG" id="COG2244">
    <property type="taxonomic scope" value="Bacteria"/>
</dbReference>
<reference evidence="8" key="1">
    <citation type="submission" date="2012-02" db="EMBL/GenBank/DDBJ databases">
        <title>The complete genome of Echinicola vietnamensis DSM 17526.</title>
        <authorList>
            <person name="Lucas S."/>
            <person name="Copeland A."/>
            <person name="Lapidus A."/>
            <person name="Glavina del Rio T."/>
            <person name="Dalin E."/>
            <person name="Tice H."/>
            <person name="Bruce D."/>
            <person name="Goodwin L."/>
            <person name="Pitluck S."/>
            <person name="Peters L."/>
            <person name="Ovchinnikova G."/>
            <person name="Teshima H."/>
            <person name="Kyrpides N."/>
            <person name="Mavromatis K."/>
            <person name="Ivanova N."/>
            <person name="Brettin T."/>
            <person name="Detter J.C."/>
            <person name="Han C."/>
            <person name="Larimer F."/>
            <person name="Land M."/>
            <person name="Hauser L."/>
            <person name="Markowitz V."/>
            <person name="Cheng J.-F."/>
            <person name="Hugenholtz P."/>
            <person name="Woyke T."/>
            <person name="Wu D."/>
            <person name="Brambilla E."/>
            <person name="Klenk H.-P."/>
            <person name="Eisen J.A."/>
        </authorList>
    </citation>
    <scope>NUCLEOTIDE SEQUENCE [LARGE SCALE GENOMIC DNA]</scope>
    <source>
        <strain evidence="8">DSM 17526 / LMG 23754 / KMM 6221</strain>
    </source>
</reference>
<comment type="subcellular location">
    <subcellularLocation>
        <location evidence="1">Cell membrane</location>
        <topology evidence="1">Multi-pass membrane protein</topology>
    </subcellularLocation>
</comment>
<name>L0G2Z6_ECHVK</name>
<evidence type="ECO:0000256" key="1">
    <source>
        <dbReference type="ARBA" id="ARBA00004651"/>
    </source>
</evidence>
<dbReference type="Pfam" id="PF13440">
    <property type="entry name" value="Polysacc_synt_3"/>
    <property type="match status" value="1"/>
</dbReference>
<organism evidence="7 8">
    <name type="scientific">Echinicola vietnamensis (strain DSM 17526 / LMG 23754 / KMM 6221)</name>
    <dbReference type="NCBI Taxonomy" id="926556"/>
    <lineage>
        <taxon>Bacteria</taxon>
        <taxon>Pseudomonadati</taxon>
        <taxon>Bacteroidota</taxon>
        <taxon>Cytophagia</taxon>
        <taxon>Cytophagales</taxon>
        <taxon>Cyclobacteriaceae</taxon>
        <taxon>Echinicola</taxon>
    </lineage>
</organism>
<feature type="transmembrane region" description="Helical" evidence="6">
    <location>
        <begin position="78"/>
        <end position="99"/>
    </location>
</feature>
<sequence length="417" mass="47222">MSKSSYFRLIANQAIYVIIAQLIPVICSPILTRVYDENGMAEVTGLVSLCSILIVASTGKLENALVLEKNKGRIKDVLGLNTLFAFIFFVIVFALVFIFKDFLVRSFKLNHTVYLVPFYVLFYAFFNILNYWFIREKKFTLKAISKIVESIIYVALALLVAKVFGRNEFGLAIGKITGVIIGCLFLFLKAKSSLPVVKYNFKSMKNIFLKYKDFPLHNVPSNMINIVGIQLIVVFLGIYYTKEEVGYFGLANMIVVLPVSFVAQTISNIFFEKVVESFKSGKVSEVKSTFLNTLGILLLFGIPVFLTLKFYGEDIIVLIFGKDWEISGKVVEIISLVFISQILVSPLGIILVGINKIKLNAYWQYGRFILMVFLLFIGADLLRLDYFDLLFLYSIGVLVSYVFYLVIIFKSVFGLGK</sequence>
<dbReference type="PANTHER" id="PTHR30250">
    <property type="entry name" value="PST FAMILY PREDICTED COLANIC ACID TRANSPORTER"/>
    <property type="match status" value="1"/>
</dbReference>
<evidence type="ECO:0000313" key="8">
    <source>
        <dbReference type="Proteomes" id="UP000010796"/>
    </source>
</evidence>
<evidence type="ECO:0000256" key="5">
    <source>
        <dbReference type="ARBA" id="ARBA00023136"/>
    </source>
</evidence>